<feature type="domain" description="E3 Ubiquitin ligase MUL1-like" evidence="13">
    <location>
        <begin position="123"/>
        <end position="269"/>
    </location>
</feature>
<dbReference type="GO" id="GO:0008270">
    <property type="term" value="F:zinc ion binding"/>
    <property type="evidence" value="ECO:0007669"/>
    <property type="project" value="UniProtKB-KW"/>
</dbReference>
<evidence type="ECO:0000256" key="8">
    <source>
        <dbReference type="ARBA" id="ARBA00022786"/>
    </source>
</evidence>
<dbReference type="EC" id="2.3.2.27" evidence="3"/>
<name>A0A8S4ART3_9TELE</name>
<evidence type="ECO:0000256" key="1">
    <source>
        <dbReference type="ARBA" id="ARBA00000900"/>
    </source>
</evidence>
<evidence type="ECO:0000313" key="14">
    <source>
        <dbReference type="EMBL" id="CAG5897126.1"/>
    </source>
</evidence>
<keyword evidence="15" id="KW-1185">Reference proteome</keyword>
<keyword evidence="7" id="KW-0863">Zinc-finger</keyword>
<dbReference type="PANTHER" id="PTHR12183">
    <property type="entry name" value="MITOCHONDRIAL UBIQUITIN LIGASE ACTIVATOR OF NFKB 1"/>
    <property type="match status" value="1"/>
</dbReference>
<reference evidence="14" key="1">
    <citation type="submission" date="2021-05" db="EMBL/GenBank/DDBJ databases">
        <authorList>
            <person name="Tigano A."/>
        </authorList>
    </citation>
    <scope>NUCLEOTIDE SEQUENCE</scope>
</reference>
<dbReference type="InterPro" id="IPR051652">
    <property type="entry name" value="MDM2_MDM4_MUL1"/>
</dbReference>
<evidence type="ECO:0000259" key="13">
    <source>
        <dbReference type="Pfam" id="PF12483"/>
    </source>
</evidence>
<evidence type="ECO:0000313" key="15">
    <source>
        <dbReference type="Proteomes" id="UP000677803"/>
    </source>
</evidence>
<evidence type="ECO:0000256" key="7">
    <source>
        <dbReference type="ARBA" id="ARBA00022771"/>
    </source>
</evidence>
<keyword evidence="4" id="KW-0808">Transferase</keyword>
<organism evidence="14 15">
    <name type="scientific">Menidia menidia</name>
    <name type="common">Atlantic silverside</name>
    <dbReference type="NCBI Taxonomy" id="238744"/>
    <lineage>
        <taxon>Eukaryota</taxon>
        <taxon>Metazoa</taxon>
        <taxon>Chordata</taxon>
        <taxon>Craniata</taxon>
        <taxon>Vertebrata</taxon>
        <taxon>Euteleostomi</taxon>
        <taxon>Actinopterygii</taxon>
        <taxon>Neopterygii</taxon>
        <taxon>Teleostei</taxon>
        <taxon>Neoteleostei</taxon>
        <taxon>Acanthomorphata</taxon>
        <taxon>Ovalentaria</taxon>
        <taxon>Atherinomorphae</taxon>
        <taxon>Atheriniformes</taxon>
        <taxon>Atherinopsidae</taxon>
        <taxon>Menidiinae</taxon>
        <taxon>Menidia</taxon>
    </lineage>
</organism>
<dbReference type="Proteomes" id="UP000677803">
    <property type="component" value="Unassembled WGS sequence"/>
</dbReference>
<comment type="caution">
    <text evidence="14">The sequence shown here is derived from an EMBL/GenBank/DDBJ whole genome shotgun (WGS) entry which is preliminary data.</text>
</comment>
<feature type="transmembrane region" description="Helical" evidence="12">
    <location>
        <begin position="23"/>
        <end position="45"/>
    </location>
</feature>
<dbReference type="GO" id="GO:0061630">
    <property type="term" value="F:ubiquitin protein ligase activity"/>
    <property type="evidence" value="ECO:0007669"/>
    <property type="project" value="UniProtKB-EC"/>
</dbReference>
<keyword evidence="9" id="KW-0862">Zinc</keyword>
<proteinExistence type="predicted"/>
<dbReference type="AlphaFoldDB" id="A0A8S4ART3"/>
<keyword evidence="11 12" id="KW-0472">Membrane</keyword>
<evidence type="ECO:0000256" key="6">
    <source>
        <dbReference type="ARBA" id="ARBA00022723"/>
    </source>
</evidence>
<evidence type="ECO:0000256" key="5">
    <source>
        <dbReference type="ARBA" id="ARBA00022692"/>
    </source>
</evidence>
<keyword evidence="5 12" id="KW-0812">Transmembrane</keyword>
<evidence type="ECO:0000256" key="10">
    <source>
        <dbReference type="ARBA" id="ARBA00022989"/>
    </source>
</evidence>
<evidence type="ECO:0000256" key="3">
    <source>
        <dbReference type="ARBA" id="ARBA00012483"/>
    </source>
</evidence>
<protein>
    <recommendedName>
        <fullName evidence="3">RING-type E3 ubiquitin transferase</fullName>
        <ecNumber evidence="3">2.3.2.27</ecNumber>
    </recommendedName>
</protein>
<dbReference type="InterPro" id="IPR022170">
    <property type="entry name" value="MUL1-like"/>
</dbReference>
<comment type="subcellular location">
    <subcellularLocation>
        <location evidence="2">Membrane</location>
        <topology evidence="2">Multi-pass membrane protein</topology>
    </subcellularLocation>
</comment>
<dbReference type="EMBL" id="CAJRST010007779">
    <property type="protein sequence ID" value="CAG5897126.1"/>
    <property type="molecule type" value="Genomic_DNA"/>
</dbReference>
<dbReference type="Pfam" id="PF12483">
    <property type="entry name" value="GIDE"/>
    <property type="match status" value="1"/>
</dbReference>
<feature type="transmembrane region" description="Helical" evidence="12">
    <location>
        <begin position="260"/>
        <end position="280"/>
    </location>
</feature>
<evidence type="ECO:0000256" key="4">
    <source>
        <dbReference type="ARBA" id="ARBA00022679"/>
    </source>
</evidence>
<feature type="non-terminal residue" evidence="14">
    <location>
        <position position="1"/>
    </location>
</feature>
<sequence>EAAPDGRCGCFHFTETDMGDSPINSLVLLGIGSSFAFSGVFYHLYKEKKKELQKLKEIPFFKPDHHLLNVLNSTSQKRLQYVAVEGQVQADGEPLASQFVPQCFGVLQKIVVGDHWKYWNAATGTWNSRTRNMKETNNSVPFSLISAGSFISDVCVKVHKPLEASGCFLERVHFRTKRAEEGLMNVVVSELTGEKPVAKEEREEMLRVGTTVTGFGEVVLEGGHSMRLQAPPDGRSYVLVPGDYRSFIDRHEASASMWRALAAATGITGTSILLCLLYNLSGKQDDRKK</sequence>
<gene>
    <name evidence="14" type="ORF">MMEN_LOCUS8169</name>
</gene>
<dbReference type="GO" id="GO:0016567">
    <property type="term" value="P:protein ubiquitination"/>
    <property type="evidence" value="ECO:0007669"/>
    <property type="project" value="InterPro"/>
</dbReference>
<dbReference type="OrthoDB" id="66726at2759"/>
<evidence type="ECO:0000256" key="11">
    <source>
        <dbReference type="ARBA" id="ARBA00023136"/>
    </source>
</evidence>
<evidence type="ECO:0000256" key="9">
    <source>
        <dbReference type="ARBA" id="ARBA00022833"/>
    </source>
</evidence>
<keyword evidence="10 12" id="KW-1133">Transmembrane helix</keyword>
<evidence type="ECO:0000256" key="2">
    <source>
        <dbReference type="ARBA" id="ARBA00004141"/>
    </source>
</evidence>
<comment type="catalytic activity">
    <reaction evidence="1">
        <text>S-ubiquitinyl-[E2 ubiquitin-conjugating enzyme]-L-cysteine + [acceptor protein]-L-lysine = [E2 ubiquitin-conjugating enzyme]-L-cysteine + N(6)-ubiquitinyl-[acceptor protein]-L-lysine.</text>
        <dbReference type="EC" id="2.3.2.27"/>
    </reaction>
</comment>
<dbReference type="PANTHER" id="PTHR12183:SF36">
    <property type="entry name" value="RING-TYPE E3 UBIQUITIN TRANSFERASE"/>
    <property type="match status" value="1"/>
</dbReference>
<dbReference type="GO" id="GO:0016020">
    <property type="term" value="C:membrane"/>
    <property type="evidence" value="ECO:0007669"/>
    <property type="project" value="UniProtKB-SubCell"/>
</dbReference>
<keyword evidence="8" id="KW-0833">Ubl conjugation pathway</keyword>
<evidence type="ECO:0000256" key="12">
    <source>
        <dbReference type="SAM" id="Phobius"/>
    </source>
</evidence>
<keyword evidence="6" id="KW-0479">Metal-binding</keyword>
<accession>A0A8S4ART3</accession>